<organism evidence="2 3">
    <name type="scientific">Paenibacillus aurantiacus</name>
    <dbReference type="NCBI Taxonomy" id="1936118"/>
    <lineage>
        <taxon>Bacteria</taxon>
        <taxon>Bacillati</taxon>
        <taxon>Bacillota</taxon>
        <taxon>Bacilli</taxon>
        <taxon>Bacillales</taxon>
        <taxon>Paenibacillaceae</taxon>
        <taxon>Paenibacillus</taxon>
    </lineage>
</organism>
<protein>
    <submittedName>
        <fullName evidence="2">GNAT family N-acetyltransferase</fullName>
        <ecNumber evidence="2">2.3.1.-</ecNumber>
    </submittedName>
</protein>
<dbReference type="PANTHER" id="PTHR31143:SF2">
    <property type="entry name" value="FR47-LIKE DOMAIN-CONTAINING PROTEIN-RELATED"/>
    <property type="match status" value="1"/>
</dbReference>
<feature type="domain" description="N-acetyltransferase" evidence="1">
    <location>
        <begin position="125"/>
        <end position="268"/>
    </location>
</feature>
<dbReference type="InterPro" id="IPR027365">
    <property type="entry name" value="GNAT_acetyltra_YdfB-like"/>
</dbReference>
<keyword evidence="2" id="KW-0808">Transferase</keyword>
<evidence type="ECO:0000313" key="3">
    <source>
        <dbReference type="Proteomes" id="UP001589747"/>
    </source>
</evidence>
<dbReference type="EMBL" id="JBHMDO010000047">
    <property type="protein sequence ID" value="MFB9330364.1"/>
    <property type="molecule type" value="Genomic_DNA"/>
</dbReference>
<dbReference type="Pfam" id="PF00583">
    <property type="entry name" value="Acetyltransf_1"/>
    <property type="match status" value="1"/>
</dbReference>
<comment type="caution">
    <text evidence="2">The sequence shown here is derived from an EMBL/GenBank/DDBJ whole genome shotgun (WGS) entry which is preliminary data.</text>
</comment>
<name>A0ABV5KYU6_9BACL</name>
<sequence>MMDTSERIKALLSRRVLENITLLKMLEAYGAAMNCRLLEHDEQWSMLLRLPTSDCPYDAKTYPDASHIVFLAGTDADLLDQLVGELSLNQPLVFKVQRAEYEALLRNRLTLERKRAFHTYSIGKGDLVKLPSRDVAEERRLNAALLPLWMANGYAREELEVMFVGGARSYTLYEQGSPVSTCLAFPNYGKVWEIGAVHTLASHRGRGLAAQVVGAAAASLIERGLVPRYHVEAGNAASIALAEKLGFTHEVELVHLHYAGNGEGTPTDSRGASTC</sequence>
<gene>
    <name evidence="2" type="ORF">ACFFSY_30835</name>
</gene>
<proteinExistence type="predicted"/>
<reference evidence="2 3" key="1">
    <citation type="submission" date="2024-09" db="EMBL/GenBank/DDBJ databases">
        <authorList>
            <person name="Sun Q."/>
            <person name="Mori K."/>
        </authorList>
    </citation>
    <scope>NUCLEOTIDE SEQUENCE [LARGE SCALE GENOMIC DNA]</scope>
    <source>
        <strain evidence="2 3">TISTR 2452</strain>
    </source>
</reference>
<evidence type="ECO:0000313" key="2">
    <source>
        <dbReference type="EMBL" id="MFB9330364.1"/>
    </source>
</evidence>
<dbReference type="Proteomes" id="UP001589747">
    <property type="component" value="Unassembled WGS sequence"/>
</dbReference>
<dbReference type="GO" id="GO:0016746">
    <property type="term" value="F:acyltransferase activity"/>
    <property type="evidence" value="ECO:0007669"/>
    <property type="project" value="UniProtKB-KW"/>
</dbReference>
<dbReference type="RefSeq" id="WP_377501478.1">
    <property type="nucleotide sequence ID" value="NZ_JBHMDO010000047.1"/>
</dbReference>
<dbReference type="PROSITE" id="PS51186">
    <property type="entry name" value="GNAT"/>
    <property type="match status" value="1"/>
</dbReference>
<dbReference type="InterPro" id="IPR016181">
    <property type="entry name" value="Acyl_CoA_acyltransferase"/>
</dbReference>
<dbReference type="PANTHER" id="PTHR31143">
    <property type="match status" value="1"/>
</dbReference>
<keyword evidence="2" id="KW-0012">Acyltransferase</keyword>
<keyword evidence="3" id="KW-1185">Reference proteome</keyword>
<dbReference type="InterPro" id="IPR000182">
    <property type="entry name" value="GNAT_dom"/>
</dbReference>
<accession>A0ABV5KYU6</accession>
<dbReference type="Gene3D" id="3.40.630.30">
    <property type="match status" value="1"/>
</dbReference>
<dbReference type="SUPFAM" id="SSF55729">
    <property type="entry name" value="Acyl-CoA N-acyltransferases (Nat)"/>
    <property type="match status" value="1"/>
</dbReference>
<dbReference type="EC" id="2.3.1.-" evidence="2"/>
<evidence type="ECO:0000259" key="1">
    <source>
        <dbReference type="PROSITE" id="PS51186"/>
    </source>
</evidence>